<evidence type="ECO:0000313" key="2">
    <source>
        <dbReference type="EMBL" id="TKI63692.1"/>
    </source>
</evidence>
<reference evidence="2 3" key="1">
    <citation type="submission" date="2019-04" db="EMBL/GenBank/DDBJ databases">
        <authorList>
            <person name="Dong K."/>
        </authorList>
    </citation>
    <scope>NUCLEOTIDE SEQUENCE [LARGE SCALE GENOMIC DNA]</scope>
    <source>
        <strain evidence="3">dk3543</strain>
    </source>
</reference>
<evidence type="ECO:0000256" key="1">
    <source>
        <dbReference type="SAM" id="SignalP"/>
    </source>
</evidence>
<comment type="caution">
    <text evidence="2">The sequence shown here is derived from an EMBL/GenBank/DDBJ whole genome shotgun (WGS) entry which is preliminary data.</text>
</comment>
<dbReference type="Proteomes" id="UP000307808">
    <property type="component" value="Unassembled WGS sequence"/>
</dbReference>
<protein>
    <submittedName>
        <fullName evidence="2">Uncharacterized protein</fullName>
    </submittedName>
</protein>
<feature type="chain" id="PRO_5020865966" evidence="1">
    <location>
        <begin position="40"/>
        <end position="200"/>
    </location>
</feature>
<feature type="signal peptide" evidence="1">
    <location>
        <begin position="1"/>
        <end position="39"/>
    </location>
</feature>
<accession>A0A4U2YSU1</accession>
<keyword evidence="3" id="KW-1185">Reference proteome</keyword>
<organism evidence="2 3">
    <name type="scientific">Nocardioides jishulii</name>
    <dbReference type="NCBI Taxonomy" id="2575440"/>
    <lineage>
        <taxon>Bacteria</taxon>
        <taxon>Bacillati</taxon>
        <taxon>Actinomycetota</taxon>
        <taxon>Actinomycetes</taxon>
        <taxon>Propionibacteriales</taxon>
        <taxon>Nocardioidaceae</taxon>
        <taxon>Nocardioides</taxon>
    </lineage>
</organism>
<proteinExistence type="predicted"/>
<evidence type="ECO:0000313" key="3">
    <source>
        <dbReference type="Proteomes" id="UP000307808"/>
    </source>
</evidence>
<dbReference type="AlphaFoldDB" id="A0A4U2YSU1"/>
<dbReference type="RefSeq" id="WP_137064157.1">
    <property type="nucleotide sequence ID" value="NZ_CP040748.1"/>
</dbReference>
<keyword evidence="1" id="KW-0732">Signal</keyword>
<dbReference type="OrthoDB" id="9863433at2"/>
<gene>
    <name evidence="2" type="ORF">FC770_00425</name>
</gene>
<dbReference type="InterPro" id="IPR006311">
    <property type="entry name" value="TAT_signal"/>
</dbReference>
<dbReference type="PROSITE" id="PS51318">
    <property type="entry name" value="TAT"/>
    <property type="match status" value="1"/>
</dbReference>
<dbReference type="EMBL" id="SZPY01000001">
    <property type="protein sequence ID" value="TKI63692.1"/>
    <property type="molecule type" value="Genomic_DNA"/>
</dbReference>
<sequence>MTRADDSARPFTPSRRGVLRTAAWSAPAITLAAATPAFAGSGNGSGQVAFTSSLFWRPEGAEIPSGQELYWGLIPAGSVLWVTQLTNSGTTAVPNVQLNLAVPADATTNKEFTVLDVSPKVAVTPAVFATTQRPASGQAIVTLPQLPAGAPHVVTTAIRPPDSVRKGSATSWSLTITPPGAASTVSVPITTYAQFLASAT</sequence>
<name>A0A4U2YSU1_9ACTN</name>